<reference evidence="3" key="1">
    <citation type="submission" date="2020-11" db="EMBL/GenBank/DDBJ databases">
        <authorList>
            <person name="Tran Van P."/>
        </authorList>
    </citation>
    <scope>NUCLEOTIDE SEQUENCE</scope>
</reference>
<proteinExistence type="predicted"/>
<dbReference type="AlphaFoldDB" id="A0A7R8X1Q6"/>
<name>A0A7R8X1Q6_9CRUS</name>
<dbReference type="EMBL" id="CAJPEV010000104">
    <property type="protein sequence ID" value="CAG0880617.1"/>
    <property type="molecule type" value="Genomic_DNA"/>
</dbReference>
<keyword evidence="2" id="KW-0812">Transmembrane</keyword>
<evidence type="ECO:0000313" key="3">
    <source>
        <dbReference type="EMBL" id="CAD7241159.1"/>
    </source>
</evidence>
<feature type="transmembrane region" description="Helical" evidence="2">
    <location>
        <begin position="7"/>
        <end position="30"/>
    </location>
</feature>
<feature type="transmembrane region" description="Helical" evidence="2">
    <location>
        <begin position="75"/>
        <end position="96"/>
    </location>
</feature>
<organism evidence="3">
    <name type="scientific">Darwinula stevensoni</name>
    <dbReference type="NCBI Taxonomy" id="69355"/>
    <lineage>
        <taxon>Eukaryota</taxon>
        <taxon>Metazoa</taxon>
        <taxon>Ecdysozoa</taxon>
        <taxon>Arthropoda</taxon>
        <taxon>Crustacea</taxon>
        <taxon>Oligostraca</taxon>
        <taxon>Ostracoda</taxon>
        <taxon>Podocopa</taxon>
        <taxon>Podocopida</taxon>
        <taxon>Darwinulocopina</taxon>
        <taxon>Darwinuloidea</taxon>
        <taxon>Darwinulidae</taxon>
        <taxon>Darwinula</taxon>
    </lineage>
</organism>
<dbReference type="Proteomes" id="UP000677054">
    <property type="component" value="Unassembled WGS sequence"/>
</dbReference>
<evidence type="ECO:0008006" key="5">
    <source>
        <dbReference type="Google" id="ProtNLM"/>
    </source>
</evidence>
<feature type="transmembrane region" description="Helical" evidence="2">
    <location>
        <begin position="123"/>
        <end position="145"/>
    </location>
</feature>
<sequence length="365" mass="40792">MKKCLQSLVVIQGVGIFGLLFVCAGTTQVISGIHFPTVLPIFKLWSNVWIGFWNVVWGIIILQLSCFGQPTTGRVQVLLAATMMIAAGNAVNIILLEIEWRLLLTEDEKEKIIRENLSTSQSYAYLSTMTSSAGSFAIAVLGAFYNRQLLVKIQDENIELRNVRHERDVGGMAWVFDPRNYPLHEKWTPDTIYEDWSRTETLPARRGSDDEAKRSSQETATQTPPMGVGLSHISADERTPLGLNAPKIVLTPSVIRMNSKVGQDSFSPIPPDVNESLSTNCVDAPRSPFTDSTVDIHSYGASEDFCREGRSNSAYYQGASRDLCRESRSQSDSFIQELYRTLKEIDDIPTPLLPAQHFDYCSFVK</sequence>
<evidence type="ECO:0000313" key="4">
    <source>
        <dbReference type="Proteomes" id="UP000677054"/>
    </source>
</evidence>
<accession>A0A7R8X1Q6</accession>
<feature type="transmembrane region" description="Helical" evidence="2">
    <location>
        <begin position="50"/>
        <end position="68"/>
    </location>
</feature>
<feature type="region of interest" description="Disordered" evidence="1">
    <location>
        <begin position="199"/>
        <end position="232"/>
    </location>
</feature>
<keyword evidence="4" id="KW-1185">Reference proteome</keyword>
<evidence type="ECO:0000256" key="2">
    <source>
        <dbReference type="SAM" id="Phobius"/>
    </source>
</evidence>
<gene>
    <name evidence="3" type="ORF">DSTB1V02_LOCUS1160</name>
</gene>
<keyword evidence="2" id="KW-1133">Transmembrane helix</keyword>
<protein>
    <recommendedName>
        <fullName evidence="5">Transmembrane protein</fullName>
    </recommendedName>
</protein>
<dbReference type="EMBL" id="LR899621">
    <property type="protein sequence ID" value="CAD7241159.1"/>
    <property type="molecule type" value="Genomic_DNA"/>
</dbReference>
<keyword evidence="2" id="KW-0472">Membrane</keyword>
<evidence type="ECO:0000256" key="1">
    <source>
        <dbReference type="SAM" id="MobiDB-lite"/>
    </source>
</evidence>
<feature type="compositionally biased region" description="Basic and acidic residues" evidence="1">
    <location>
        <begin position="206"/>
        <end position="216"/>
    </location>
</feature>